<geneLocation type="plasmid" evidence="1 2">
    <name>pQS-3</name>
</geneLocation>
<gene>
    <name evidence="1" type="ORF">QPJ95_24025</name>
</gene>
<proteinExistence type="predicted"/>
<keyword evidence="1" id="KW-0614">Plasmid</keyword>
<protein>
    <submittedName>
        <fullName evidence="1">Uncharacterized protein</fullName>
    </submittedName>
</protein>
<reference evidence="1 2" key="1">
    <citation type="submission" date="2023-06" db="EMBL/GenBank/DDBJ databases">
        <title>Parasedimentitalea psychrophila sp. nov., a psychrophilic bacterium isolated from deep-sea sediment.</title>
        <authorList>
            <person name="Li A."/>
        </authorList>
    </citation>
    <scope>NUCLEOTIDE SEQUENCE [LARGE SCALE GENOMIC DNA]</scope>
    <source>
        <strain evidence="1 2">QS115</strain>
        <plasmid evidence="1 2">pQS-3</plasmid>
    </source>
</reference>
<organism evidence="1 2">
    <name type="scientific">Parasedimentitalea psychrophila</name>
    <dbReference type="NCBI Taxonomy" id="2997337"/>
    <lineage>
        <taxon>Bacteria</taxon>
        <taxon>Pseudomonadati</taxon>
        <taxon>Pseudomonadota</taxon>
        <taxon>Alphaproteobacteria</taxon>
        <taxon>Rhodobacterales</taxon>
        <taxon>Paracoccaceae</taxon>
        <taxon>Parasedimentitalea</taxon>
    </lineage>
</organism>
<name>A0A9Y2L571_9RHOB</name>
<keyword evidence="2" id="KW-1185">Reference proteome</keyword>
<dbReference type="Proteomes" id="UP001238334">
    <property type="component" value="Plasmid pQS-3"/>
</dbReference>
<dbReference type="KEGG" id="ppso:QPJ95_24025"/>
<accession>A0A9Y2L571</accession>
<evidence type="ECO:0000313" key="1">
    <source>
        <dbReference type="EMBL" id="WIY27822.1"/>
    </source>
</evidence>
<dbReference type="RefSeq" id="WP_270920986.1">
    <property type="nucleotide sequence ID" value="NZ_CP127250.1"/>
</dbReference>
<evidence type="ECO:0000313" key="2">
    <source>
        <dbReference type="Proteomes" id="UP001238334"/>
    </source>
</evidence>
<sequence>MTDVSGISINFKGSNIPVLCGNCHVQVRCRVVTSGEGAQFGCTACGFWCDQDKAIAMLKEYTASEARLHGNRMARKVVGKSNLTSIMGLTAHNKNYRFIVDLGTAARQPNGSKGSRKEHRH</sequence>
<dbReference type="EMBL" id="CP127250">
    <property type="protein sequence ID" value="WIY27822.1"/>
    <property type="molecule type" value="Genomic_DNA"/>
</dbReference>
<dbReference type="AlphaFoldDB" id="A0A9Y2L571"/>